<evidence type="ECO:0000313" key="5">
    <source>
        <dbReference type="EMBL" id="KPU45636.1"/>
    </source>
</evidence>
<comment type="caution">
    <text evidence="5">The sequence shown here is derived from an EMBL/GenBank/DDBJ whole genome shotgun (WGS) entry which is preliminary data.</text>
</comment>
<dbReference type="OrthoDB" id="1955101at2"/>
<keyword evidence="2 3" id="KW-0067">ATP-binding</keyword>
<dbReference type="RefSeq" id="WP_054873972.1">
    <property type="nucleotide sequence ID" value="NZ_LKET01000021.1"/>
</dbReference>
<dbReference type="STRING" id="36849.OXPF_08690"/>
<gene>
    <name evidence="5" type="primary">nrdR_1</name>
    <name evidence="5" type="ORF">OXPF_08690</name>
</gene>
<name>A0A0P8X4B8_9CLOT</name>
<evidence type="ECO:0000256" key="1">
    <source>
        <dbReference type="ARBA" id="ARBA00022741"/>
    </source>
</evidence>
<evidence type="ECO:0000259" key="4">
    <source>
        <dbReference type="PROSITE" id="PS51161"/>
    </source>
</evidence>
<keyword evidence="1 3" id="KW-0547">Nucleotide-binding</keyword>
<dbReference type="PROSITE" id="PS51161">
    <property type="entry name" value="ATP_CONE"/>
    <property type="match status" value="1"/>
</dbReference>
<dbReference type="EMBL" id="LKET01000021">
    <property type="protein sequence ID" value="KPU45636.1"/>
    <property type="molecule type" value="Genomic_DNA"/>
</dbReference>
<dbReference type="Proteomes" id="UP000050326">
    <property type="component" value="Unassembled WGS sequence"/>
</dbReference>
<sequence length="93" mass="10739">MKVIKRDGRLQEFDINKIKLTVQKASDEIGQPLTGADINNLSKAIDECIRKENRKELPTKDILEIVLDKLIEFGFTAVATNYKEHETNFYKDK</sequence>
<dbReference type="InterPro" id="IPR005144">
    <property type="entry name" value="ATP-cone_dom"/>
</dbReference>
<evidence type="ECO:0000256" key="3">
    <source>
        <dbReference type="PROSITE-ProRule" id="PRU00492"/>
    </source>
</evidence>
<dbReference type="PATRIC" id="fig|36849.3.peg.926"/>
<evidence type="ECO:0000313" key="6">
    <source>
        <dbReference type="Proteomes" id="UP000050326"/>
    </source>
</evidence>
<keyword evidence="6" id="KW-1185">Reference proteome</keyword>
<feature type="domain" description="ATP-cone" evidence="4">
    <location>
        <begin position="1"/>
        <end position="93"/>
    </location>
</feature>
<accession>A0A0P8X4B8</accession>
<dbReference type="Pfam" id="PF03477">
    <property type="entry name" value="ATP-cone"/>
    <property type="match status" value="1"/>
</dbReference>
<evidence type="ECO:0000256" key="2">
    <source>
        <dbReference type="ARBA" id="ARBA00022840"/>
    </source>
</evidence>
<reference evidence="5 6" key="1">
    <citation type="submission" date="2015-09" db="EMBL/GenBank/DDBJ databases">
        <title>Genome sequence of Oxobacter pfennigii DSM 3222.</title>
        <authorList>
            <person name="Poehlein A."/>
            <person name="Bengelsdorf F.R."/>
            <person name="Schiel-Bengelsdorf B."/>
            <person name="Duerre P."/>
            <person name="Daniel R."/>
        </authorList>
    </citation>
    <scope>NUCLEOTIDE SEQUENCE [LARGE SCALE GENOMIC DNA]</scope>
    <source>
        <strain evidence="5 6">DSM 3222</strain>
    </source>
</reference>
<protein>
    <submittedName>
        <fullName evidence="5">Transcriptional repressor NrdR</fullName>
    </submittedName>
</protein>
<proteinExistence type="predicted"/>
<organism evidence="5 6">
    <name type="scientific">Oxobacter pfennigii</name>
    <dbReference type="NCBI Taxonomy" id="36849"/>
    <lineage>
        <taxon>Bacteria</taxon>
        <taxon>Bacillati</taxon>
        <taxon>Bacillota</taxon>
        <taxon>Clostridia</taxon>
        <taxon>Eubacteriales</taxon>
        <taxon>Clostridiaceae</taxon>
        <taxon>Oxobacter</taxon>
    </lineage>
</organism>
<dbReference type="AlphaFoldDB" id="A0A0P8X4B8"/>
<dbReference type="GO" id="GO:0005524">
    <property type="term" value="F:ATP binding"/>
    <property type="evidence" value="ECO:0007669"/>
    <property type="project" value="UniProtKB-UniRule"/>
</dbReference>